<dbReference type="Gene3D" id="2.60.40.10">
    <property type="entry name" value="Immunoglobulins"/>
    <property type="match status" value="1"/>
</dbReference>
<dbReference type="OrthoDB" id="9426090at2759"/>
<keyword evidence="3" id="KW-1280">Immunoglobulin</keyword>
<dbReference type="InterPro" id="IPR050199">
    <property type="entry name" value="IgHV"/>
</dbReference>
<protein>
    <submittedName>
        <fullName evidence="5">HV348 protein</fullName>
    </submittedName>
</protein>
<accession>A0A7K5IA16</accession>
<keyword evidence="6" id="KW-1185">Reference proteome</keyword>
<evidence type="ECO:0000313" key="5">
    <source>
        <dbReference type="EMBL" id="NWS78451.1"/>
    </source>
</evidence>
<keyword evidence="2" id="KW-1064">Adaptive immunity</keyword>
<name>A0A7K5IA16_CROSL</name>
<dbReference type="GO" id="GO:0002250">
    <property type="term" value="P:adaptive immune response"/>
    <property type="evidence" value="ECO:0007669"/>
    <property type="project" value="UniProtKB-KW"/>
</dbReference>
<proteinExistence type="predicted"/>
<dbReference type="PROSITE" id="PS50835">
    <property type="entry name" value="IG_LIKE"/>
    <property type="match status" value="1"/>
</dbReference>
<dbReference type="EMBL" id="VYZB01001369">
    <property type="protein sequence ID" value="NWS78451.1"/>
    <property type="molecule type" value="Genomic_DNA"/>
</dbReference>
<organism evidence="5 6">
    <name type="scientific">Crotophaga sulcirostris</name>
    <name type="common">Groove-billed ani</name>
    <dbReference type="NCBI Taxonomy" id="33598"/>
    <lineage>
        <taxon>Eukaryota</taxon>
        <taxon>Metazoa</taxon>
        <taxon>Chordata</taxon>
        <taxon>Craniata</taxon>
        <taxon>Vertebrata</taxon>
        <taxon>Euteleostomi</taxon>
        <taxon>Archelosauria</taxon>
        <taxon>Archosauria</taxon>
        <taxon>Dinosauria</taxon>
        <taxon>Saurischia</taxon>
        <taxon>Theropoda</taxon>
        <taxon>Coelurosauria</taxon>
        <taxon>Aves</taxon>
        <taxon>Neognathae</taxon>
        <taxon>Neoaves</taxon>
        <taxon>Otidimorphae</taxon>
        <taxon>Cuculiformes</taxon>
        <taxon>Crotophagidae</taxon>
        <taxon>Crotophaga</taxon>
    </lineage>
</organism>
<evidence type="ECO:0000313" key="6">
    <source>
        <dbReference type="Proteomes" id="UP000549499"/>
    </source>
</evidence>
<dbReference type="AlphaFoldDB" id="A0A7K5IA16"/>
<dbReference type="SUPFAM" id="SSF48726">
    <property type="entry name" value="Immunoglobulin"/>
    <property type="match status" value="1"/>
</dbReference>
<evidence type="ECO:0000256" key="2">
    <source>
        <dbReference type="ARBA" id="ARBA00023130"/>
    </source>
</evidence>
<dbReference type="Pfam" id="PF07686">
    <property type="entry name" value="V-set"/>
    <property type="match status" value="1"/>
</dbReference>
<dbReference type="InterPro" id="IPR013783">
    <property type="entry name" value="Ig-like_fold"/>
</dbReference>
<evidence type="ECO:0000256" key="1">
    <source>
        <dbReference type="ARBA" id="ARBA00022859"/>
    </source>
</evidence>
<reference evidence="5 6" key="1">
    <citation type="submission" date="2019-09" db="EMBL/GenBank/DDBJ databases">
        <title>Bird 10,000 Genomes (B10K) Project - Family phase.</title>
        <authorList>
            <person name="Zhang G."/>
        </authorList>
    </citation>
    <scope>NUCLEOTIDE SEQUENCE [LARGE SCALE GENOMIC DNA]</scope>
    <source>
        <strain evidence="5">B10K-DU-003-44</strain>
        <tissue evidence="5">Muscle</tissue>
    </source>
</reference>
<evidence type="ECO:0000256" key="3">
    <source>
        <dbReference type="ARBA" id="ARBA00043265"/>
    </source>
</evidence>
<sequence>GLWAQLRVEETGGGLRAPSDSVFLSCRASSFDYGYYALWWYRLAPGARLEWVSYIDYGSEVIKFARSVEGRAMASWEYSQSELSISLHALNTQDSAHYFCAVSTQ</sequence>
<dbReference type="SMART" id="SM00406">
    <property type="entry name" value="IGv"/>
    <property type="match status" value="1"/>
</dbReference>
<feature type="non-terminal residue" evidence="5">
    <location>
        <position position="1"/>
    </location>
</feature>
<keyword evidence="1" id="KW-0391">Immunity</keyword>
<evidence type="ECO:0000259" key="4">
    <source>
        <dbReference type="PROSITE" id="PS50835"/>
    </source>
</evidence>
<dbReference type="GO" id="GO:0019814">
    <property type="term" value="C:immunoglobulin complex"/>
    <property type="evidence" value="ECO:0007669"/>
    <property type="project" value="UniProtKB-KW"/>
</dbReference>
<dbReference type="InterPro" id="IPR036179">
    <property type="entry name" value="Ig-like_dom_sf"/>
</dbReference>
<dbReference type="PANTHER" id="PTHR23266">
    <property type="entry name" value="IMMUNOGLOBULIN HEAVY CHAIN"/>
    <property type="match status" value="1"/>
</dbReference>
<gene>
    <name evidence="5" type="primary">Ighv348_2</name>
    <name evidence="5" type="ORF">CROSUL_R13723</name>
</gene>
<dbReference type="GO" id="GO:0005576">
    <property type="term" value="C:extracellular region"/>
    <property type="evidence" value="ECO:0007669"/>
    <property type="project" value="UniProtKB-ARBA"/>
</dbReference>
<feature type="non-terminal residue" evidence="5">
    <location>
        <position position="105"/>
    </location>
</feature>
<dbReference type="InterPro" id="IPR007110">
    <property type="entry name" value="Ig-like_dom"/>
</dbReference>
<feature type="domain" description="Ig-like" evidence="4">
    <location>
        <begin position="19"/>
        <end position="105"/>
    </location>
</feature>
<comment type="caution">
    <text evidence="5">The sequence shown here is derived from an EMBL/GenBank/DDBJ whole genome shotgun (WGS) entry which is preliminary data.</text>
</comment>
<dbReference type="Proteomes" id="UP000549499">
    <property type="component" value="Unassembled WGS sequence"/>
</dbReference>
<dbReference type="InterPro" id="IPR013106">
    <property type="entry name" value="Ig_V-set"/>
</dbReference>